<dbReference type="InterPro" id="IPR001789">
    <property type="entry name" value="Sig_transdc_resp-reg_receiver"/>
</dbReference>
<protein>
    <submittedName>
        <fullName evidence="4">Response regulator receiver domain-containing protein</fullName>
    </submittedName>
</protein>
<dbReference type="Pfam" id="PF00072">
    <property type="entry name" value="Response_reg"/>
    <property type="match status" value="1"/>
</dbReference>
<dbReference type="Proteomes" id="UP000228531">
    <property type="component" value="Unassembled WGS sequence"/>
</dbReference>
<evidence type="ECO:0000313" key="5">
    <source>
        <dbReference type="Proteomes" id="UP000228531"/>
    </source>
</evidence>
<dbReference type="CDD" id="cd00156">
    <property type="entry name" value="REC"/>
    <property type="match status" value="1"/>
</dbReference>
<proteinExistence type="predicted"/>
<comment type="caution">
    <text evidence="4">The sequence shown here is derived from an EMBL/GenBank/DDBJ whole genome shotgun (WGS) entry which is preliminary data.</text>
</comment>
<dbReference type="InterPro" id="IPR050595">
    <property type="entry name" value="Bact_response_regulator"/>
</dbReference>
<dbReference type="EMBL" id="PGTY01000001">
    <property type="protein sequence ID" value="PJI92594.1"/>
    <property type="molecule type" value="Genomic_DNA"/>
</dbReference>
<evidence type="ECO:0000256" key="1">
    <source>
        <dbReference type="ARBA" id="ARBA00022553"/>
    </source>
</evidence>
<feature type="domain" description="Response regulatory" evidence="3">
    <location>
        <begin position="34"/>
        <end position="146"/>
    </location>
</feature>
<dbReference type="SUPFAM" id="SSF52172">
    <property type="entry name" value="CheY-like"/>
    <property type="match status" value="1"/>
</dbReference>
<reference evidence="4 5" key="1">
    <citation type="submission" date="2017-11" db="EMBL/GenBank/DDBJ databases">
        <title>Genomic Encyclopedia of Archaeal and Bacterial Type Strains, Phase II (KMG-II): From Individual Species to Whole Genera.</title>
        <authorList>
            <person name="Goeker M."/>
        </authorList>
    </citation>
    <scope>NUCLEOTIDE SEQUENCE [LARGE SCALE GENOMIC DNA]</scope>
    <source>
        <strain evidence="4 5">DSM 29128</strain>
    </source>
</reference>
<gene>
    <name evidence="4" type="ORF">BC777_1449</name>
</gene>
<keyword evidence="1 2" id="KW-0597">Phosphoprotein</keyword>
<evidence type="ECO:0000256" key="2">
    <source>
        <dbReference type="PROSITE-ProRule" id="PRU00169"/>
    </source>
</evidence>
<sequence length="248" mass="26744">MGFAAMKGRIIMETLDDLIFTRAPTARRPLLGVTVLVVEDSRFASEAVRLMCLRSGARIRRADSLENARRHLAIYRPTVLLVDVGLPDGSGLSLIRTAAEAAPRIDVILGMSGDDHAKEVLASGANRFLEKPVQSLLAFQSAILEHLAAERQPPSPRAVPDETIRPDPIAYRDDLTHIAQVLEDTGDDTALDYVTQFLGGVAKSANDHDLDEAVNNLTRLRRGGDNPDAGVIALSQLVQTRIAAGGPL</sequence>
<name>A0A2M8WNV4_9RHOB</name>
<dbReference type="PROSITE" id="PS50110">
    <property type="entry name" value="RESPONSE_REGULATORY"/>
    <property type="match status" value="1"/>
</dbReference>
<feature type="modified residue" description="4-aspartylphosphate" evidence="2">
    <location>
        <position position="83"/>
    </location>
</feature>
<organism evidence="4 5">
    <name type="scientific">Yoonia maricola</name>
    <dbReference type="NCBI Taxonomy" id="420999"/>
    <lineage>
        <taxon>Bacteria</taxon>
        <taxon>Pseudomonadati</taxon>
        <taxon>Pseudomonadota</taxon>
        <taxon>Alphaproteobacteria</taxon>
        <taxon>Rhodobacterales</taxon>
        <taxon>Paracoccaceae</taxon>
        <taxon>Yoonia</taxon>
    </lineage>
</organism>
<dbReference type="AlphaFoldDB" id="A0A2M8WNV4"/>
<evidence type="ECO:0000259" key="3">
    <source>
        <dbReference type="PROSITE" id="PS50110"/>
    </source>
</evidence>
<evidence type="ECO:0000313" key="4">
    <source>
        <dbReference type="EMBL" id="PJI92594.1"/>
    </source>
</evidence>
<dbReference type="GO" id="GO:0000160">
    <property type="term" value="P:phosphorelay signal transduction system"/>
    <property type="evidence" value="ECO:0007669"/>
    <property type="project" value="InterPro"/>
</dbReference>
<keyword evidence="5" id="KW-1185">Reference proteome</keyword>
<dbReference type="PANTHER" id="PTHR44591">
    <property type="entry name" value="STRESS RESPONSE REGULATOR PROTEIN 1"/>
    <property type="match status" value="1"/>
</dbReference>
<dbReference type="PANTHER" id="PTHR44591:SF3">
    <property type="entry name" value="RESPONSE REGULATORY DOMAIN-CONTAINING PROTEIN"/>
    <property type="match status" value="1"/>
</dbReference>
<accession>A0A2M8WNV4</accession>
<dbReference type="InterPro" id="IPR011006">
    <property type="entry name" value="CheY-like_superfamily"/>
</dbReference>
<dbReference type="Gene3D" id="3.40.50.2300">
    <property type="match status" value="1"/>
</dbReference>
<dbReference type="SMART" id="SM00448">
    <property type="entry name" value="REC"/>
    <property type="match status" value="1"/>
</dbReference>